<evidence type="ECO:0000259" key="1">
    <source>
        <dbReference type="Pfam" id="PF09077"/>
    </source>
</evidence>
<dbReference type="InterPro" id="IPR010982">
    <property type="entry name" value="Lambda_DNA-bd_dom_sf"/>
</dbReference>
<evidence type="ECO:0000313" key="3">
    <source>
        <dbReference type="EMBL" id="ASG63810.1"/>
    </source>
</evidence>
<dbReference type="PANTHER" id="PTHR35894:SF5">
    <property type="entry name" value="MU-LIKE PROPHAGE FLUMU DNA TRANSPOSITION PROTEIN B"/>
    <property type="match status" value="1"/>
</dbReference>
<dbReference type="InterPro" id="IPR027417">
    <property type="entry name" value="P-loop_NTPase"/>
</dbReference>
<dbReference type="GO" id="GO:0003677">
    <property type="term" value="F:DNA binding"/>
    <property type="evidence" value="ECO:0007669"/>
    <property type="project" value="InterPro"/>
</dbReference>
<protein>
    <recommendedName>
        <fullName evidence="5">AAA family ATPase</fullName>
    </recommendedName>
</protein>
<dbReference type="InterPro" id="IPR049945">
    <property type="entry name" value="AAA_22"/>
</dbReference>
<evidence type="ECO:0000313" key="4">
    <source>
        <dbReference type="Proteomes" id="UP000197098"/>
    </source>
</evidence>
<dbReference type="InterPro" id="IPR009084">
    <property type="entry name" value="B_transpositn_C"/>
</dbReference>
<proteinExistence type="predicted"/>
<dbReference type="Pfam" id="PF09077">
    <property type="entry name" value="Phage-MuB_C"/>
    <property type="match status" value="1"/>
</dbReference>
<feature type="domain" description="ORC1/DEAH AAA+ ATPase" evidence="2">
    <location>
        <begin position="96"/>
        <end position="213"/>
    </location>
</feature>
<evidence type="ECO:0008006" key="5">
    <source>
        <dbReference type="Google" id="ProtNLM"/>
    </source>
</evidence>
<dbReference type="Gene3D" id="3.40.50.300">
    <property type="entry name" value="P-loop containing nucleotide triphosphate hydrolases"/>
    <property type="match status" value="1"/>
</dbReference>
<accession>A0A248KJ06</accession>
<dbReference type="Pfam" id="PF13401">
    <property type="entry name" value="AAA_22"/>
    <property type="match status" value="1"/>
</dbReference>
<feature type="domain" description="B transposition protein C-terminal" evidence="1">
    <location>
        <begin position="227"/>
        <end position="304"/>
    </location>
</feature>
<dbReference type="SUPFAM" id="SSF52540">
    <property type="entry name" value="P-loop containing nucleoside triphosphate hydrolases"/>
    <property type="match status" value="1"/>
</dbReference>
<name>A0A248KJ06_9ENTR</name>
<dbReference type="PANTHER" id="PTHR35894">
    <property type="entry name" value="GENERAL SECRETION PATHWAY PROTEIN A-RELATED"/>
    <property type="match status" value="1"/>
</dbReference>
<dbReference type="AlphaFoldDB" id="A0A248KJ06"/>
<gene>
    <name evidence="3" type="ORF">CEW81_17005</name>
</gene>
<dbReference type="SUPFAM" id="SSF47413">
    <property type="entry name" value="lambda repressor-like DNA-binding domains"/>
    <property type="match status" value="1"/>
</dbReference>
<dbReference type="SUPFAM" id="SSF47681">
    <property type="entry name" value="C-terminal domain of B transposition protein"/>
    <property type="match status" value="1"/>
</dbReference>
<evidence type="ECO:0000259" key="2">
    <source>
        <dbReference type="Pfam" id="PF13401"/>
    </source>
</evidence>
<sequence>MTQINHDVIRNTVKGLIDDKTISGAALSRETGVSSSALSQFINGKYKGDNDAVAASISTWLESRKTAQSALPEIPDYVVTPTSEKITAALTYAQLTHTIALVYGNPGVGKSEALKQYTRTGNNVWRLTASKSRTNELETMYELALEMGISDAPYQRGALSRLLRRRLRDTNALIIIDEADWLNYDAIEELRILQEECGIGLAFIGNHKVYDRLTGGSRTVDFARLFSRVAKKIVINNVLAADVDAFCDAWKVDGRDERKLLRAIAKRPGALRSLSHILPLAHIYASGKSEPVNSGHIHSAMLELGHAEIVED</sequence>
<dbReference type="GO" id="GO:0006313">
    <property type="term" value="P:DNA transposition"/>
    <property type="evidence" value="ECO:0007669"/>
    <property type="project" value="InterPro"/>
</dbReference>
<dbReference type="EMBL" id="CP022114">
    <property type="protein sequence ID" value="ASG63810.1"/>
    <property type="molecule type" value="Genomic_DNA"/>
</dbReference>
<reference evidence="3 4" key="1">
    <citation type="submission" date="2017-06" db="EMBL/GenBank/DDBJ databases">
        <title>Origin of plasmid-mediated fosfomycin resistance gene fosA3.</title>
        <authorList>
            <person name="Ito R."/>
            <person name="Pacey M.P."/>
            <person name="Doi Y."/>
        </authorList>
    </citation>
    <scope>NUCLEOTIDE SEQUENCE [LARGE SCALE GENOMIC DNA]</scope>
    <source>
        <strain evidence="3 4">YDC799</strain>
    </source>
</reference>
<dbReference type="InterPro" id="IPR036733">
    <property type="entry name" value="B_transposit_C_sf"/>
</dbReference>
<dbReference type="Proteomes" id="UP000197098">
    <property type="component" value="Chromosome"/>
</dbReference>
<dbReference type="Gene3D" id="1.10.1180.10">
    <property type="entry name" value="B transposition protein, C-terminal domain"/>
    <property type="match status" value="1"/>
</dbReference>
<organism evidence="3 4">
    <name type="scientific">Kluyvera genomosp. 3</name>
    <dbReference type="NCBI Taxonomy" id="2774055"/>
    <lineage>
        <taxon>Bacteria</taxon>
        <taxon>Pseudomonadati</taxon>
        <taxon>Pseudomonadota</taxon>
        <taxon>Gammaproteobacteria</taxon>
        <taxon>Enterobacterales</taxon>
        <taxon>Enterobacteriaceae</taxon>
        <taxon>Kluyvera</taxon>
    </lineage>
</organism>
<dbReference type="Gene3D" id="1.10.260.40">
    <property type="entry name" value="lambda repressor-like DNA-binding domains"/>
    <property type="match status" value="1"/>
</dbReference>
<dbReference type="InterPro" id="IPR052026">
    <property type="entry name" value="ExeA_AAA_ATPase_DNA-bind"/>
</dbReference>
<dbReference type="GO" id="GO:0016887">
    <property type="term" value="F:ATP hydrolysis activity"/>
    <property type="evidence" value="ECO:0007669"/>
    <property type="project" value="InterPro"/>
</dbReference>